<organism evidence="2 3">
    <name type="scientific">Idiomarina piscisalsi</name>
    <dbReference type="NCBI Taxonomy" id="1096243"/>
    <lineage>
        <taxon>Bacteria</taxon>
        <taxon>Pseudomonadati</taxon>
        <taxon>Pseudomonadota</taxon>
        <taxon>Gammaproteobacteria</taxon>
        <taxon>Alteromonadales</taxon>
        <taxon>Idiomarinaceae</taxon>
        <taxon>Idiomarina</taxon>
    </lineage>
</organism>
<name>A0A432YF95_9GAMM</name>
<dbReference type="RefSeq" id="WP_126753039.1">
    <property type="nucleotide sequence ID" value="NZ_JBHUMT010000002.1"/>
</dbReference>
<sequence length="208" mass="23633">MSKSEIEAKIEFQETIGEANPGGFQPVRFTRVKYKASPTAHIDIRRFQRGYDDEGEEQFFPTKVGFRFPESQFRRVVENYALMPESYVHPTIIKKCFALLGNREYESAVLQAFKAIEVSVREKIGAPADCFGERLLKKAFNPDDGALTNHELPKAERFAFLNYITGAFSFYRNASSHRDVDLDFISAFKKIVVASDLLTALEDAEINA</sequence>
<comment type="caution">
    <text evidence="2">The sequence shown here is derived from an EMBL/GenBank/DDBJ whole genome shotgun (WGS) entry which is preliminary data.</text>
</comment>
<dbReference type="AlphaFoldDB" id="A0A432YF95"/>
<evidence type="ECO:0000313" key="2">
    <source>
        <dbReference type="EMBL" id="RUO59614.1"/>
    </source>
</evidence>
<evidence type="ECO:0000313" key="3">
    <source>
        <dbReference type="Proteomes" id="UP000288361"/>
    </source>
</evidence>
<proteinExistence type="predicted"/>
<gene>
    <name evidence="2" type="ORF">CWI73_12225</name>
</gene>
<dbReference type="InterPro" id="IPR012654">
    <property type="entry name" value="CHP02391"/>
</dbReference>
<feature type="domain" description="Conserved hypothetical protein CHP02391" evidence="1">
    <location>
        <begin position="88"/>
        <end position="200"/>
    </location>
</feature>
<dbReference type="EMBL" id="PIQA01000018">
    <property type="protein sequence ID" value="RUO59614.1"/>
    <property type="molecule type" value="Genomic_DNA"/>
</dbReference>
<dbReference type="Pfam" id="PF09509">
    <property type="entry name" value="Hypoth_Ymh"/>
    <property type="match status" value="1"/>
</dbReference>
<protein>
    <submittedName>
        <fullName evidence="2">TIGR02391 family protein</fullName>
    </submittedName>
</protein>
<dbReference type="NCBIfam" id="TIGR02391">
    <property type="entry name" value="hypoth_ymh"/>
    <property type="match status" value="1"/>
</dbReference>
<reference evidence="2 3" key="1">
    <citation type="journal article" date="2011" name="Front. Microbiol.">
        <title>Genomic signatures of strain selection and enhancement in Bacillus atrophaeus var. globigii, a historical biowarfare simulant.</title>
        <authorList>
            <person name="Gibbons H.S."/>
            <person name="Broomall S.M."/>
            <person name="McNew L.A."/>
            <person name="Daligault H."/>
            <person name="Chapman C."/>
            <person name="Bruce D."/>
            <person name="Karavis M."/>
            <person name="Krepps M."/>
            <person name="McGregor P.A."/>
            <person name="Hong C."/>
            <person name="Park K.H."/>
            <person name="Akmal A."/>
            <person name="Feldman A."/>
            <person name="Lin J.S."/>
            <person name="Chang W.E."/>
            <person name="Higgs B.W."/>
            <person name="Demirev P."/>
            <person name="Lindquist J."/>
            <person name="Liem A."/>
            <person name="Fochler E."/>
            <person name="Read T.D."/>
            <person name="Tapia R."/>
            <person name="Johnson S."/>
            <person name="Bishop-Lilly K.A."/>
            <person name="Detter C."/>
            <person name="Han C."/>
            <person name="Sozhamannan S."/>
            <person name="Rosenzweig C.N."/>
            <person name="Skowronski E.W."/>
        </authorList>
    </citation>
    <scope>NUCLEOTIDE SEQUENCE [LARGE SCALE GENOMIC DNA]</scope>
    <source>
        <strain evidence="2 3">TPS4-2</strain>
    </source>
</reference>
<dbReference type="Proteomes" id="UP000288361">
    <property type="component" value="Unassembled WGS sequence"/>
</dbReference>
<accession>A0A432YF95</accession>
<evidence type="ECO:0000259" key="1">
    <source>
        <dbReference type="Pfam" id="PF09509"/>
    </source>
</evidence>